<dbReference type="HAMAP" id="MF_00527">
    <property type="entry name" value="3MGH"/>
    <property type="match status" value="1"/>
</dbReference>
<evidence type="ECO:0000256" key="4">
    <source>
        <dbReference type="ARBA" id="ARBA00023204"/>
    </source>
</evidence>
<dbReference type="EC" id="3.2.2.-" evidence="5"/>
<dbReference type="STRING" id="51670.SAMN04488557_2439"/>
<dbReference type="Proteomes" id="UP000199423">
    <property type="component" value="Unassembled WGS sequence"/>
</dbReference>
<dbReference type="GO" id="GO:0003905">
    <property type="term" value="F:alkylbase DNA N-glycosylase activity"/>
    <property type="evidence" value="ECO:0007669"/>
    <property type="project" value="InterPro"/>
</dbReference>
<proteinExistence type="inferred from homology"/>
<dbReference type="Gene3D" id="3.10.300.10">
    <property type="entry name" value="Methylpurine-DNA glycosylase (MPG)"/>
    <property type="match status" value="1"/>
</dbReference>
<dbReference type="PANTHER" id="PTHR10429">
    <property type="entry name" value="DNA-3-METHYLADENINE GLYCOSYLASE"/>
    <property type="match status" value="1"/>
</dbReference>
<comment type="similarity">
    <text evidence="1 5">Belongs to the DNA glycosylase MPG family.</text>
</comment>
<dbReference type="SUPFAM" id="SSF50486">
    <property type="entry name" value="FMT C-terminal domain-like"/>
    <property type="match status" value="1"/>
</dbReference>
<dbReference type="FunFam" id="3.10.300.10:FF:000001">
    <property type="entry name" value="Putative 3-methyladenine DNA glycosylase"/>
    <property type="match status" value="1"/>
</dbReference>
<dbReference type="EMBL" id="FPCH01000002">
    <property type="protein sequence ID" value="SFV34851.1"/>
    <property type="molecule type" value="Genomic_DNA"/>
</dbReference>
<dbReference type="CDD" id="cd00540">
    <property type="entry name" value="AAG"/>
    <property type="match status" value="1"/>
</dbReference>
<organism evidence="6 7">
    <name type="scientific">Hyphomicrobium facile</name>
    <dbReference type="NCBI Taxonomy" id="51670"/>
    <lineage>
        <taxon>Bacteria</taxon>
        <taxon>Pseudomonadati</taxon>
        <taxon>Pseudomonadota</taxon>
        <taxon>Alphaproteobacteria</taxon>
        <taxon>Hyphomicrobiales</taxon>
        <taxon>Hyphomicrobiaceae</taxon>
        <taxon>Hyphomicrobium</taxon>
    </lineage>
</organism>
<evidence type="ECO:0000256" key="1">
    <source>
        <dbReference type="ARBA" id="ARBA00009232"/>
    </source>
</evidence>
<keyword evidence="7" id="KW-1185">Reference proteome</keyword>
<gene>
    <name evidence="6" type="ORF">SAMN04488557_2439</name>
</gene>
<protein>
    <recommendedName>
        <fullName evidence="5">Putative 3-methyladenine DNA glycosylase</fullName>
        <ecNumber evidence="5">3.2.2.-</ecNumber>
    </recommendedName>
</protein>
<sequence>MKSNRHTDGHPLLARADLPSDTASLARYLIGKIVVRELSDGVVSGRIVETEAYIVGDAAGHAYRGMTARNASLFLERGHAYIYFAYGSSYMLNVSSETRGIGAGVLIRALEPLEGIPIMRVNRGIERLRDLARGPGRLAAALRIDRRLDGLDLCRKGALWLGRGDPEPGEIGQSIRIGITRDADRPLRFYLRDSPFVSGSRSLNK</sequence>
<accession>A0A1I7NJI8</accession>
<dbReference type="InterPro" id="IPR003180">
    <property type="entry name" value="MPG"/>
</dbReference>
<dbReference type="NCBIfam" id="TIGR00567">
    <property type="entry name" value="3mg"/>
    <property type="match status" value="1"/>
</dbReference>
<keyword evidence="4 5" id="KW-0234">DNA repair</keyword>
<keyword evidence="3 5" id="KW-0378">Hydrolase</keyword>
<evidence type="ECO:0000313" key="6">
    <source>
        <dbReference type="EMBL" id="SFV34851.1"/>
    </source>
</evidence>
<evidence type="ECO:0000256" key="3">
    <source>
        <dbReference type="ARBA" id="ARBA00022801"/>
    </source>
</evidence>
<keyword evidence="2 5" id="KW-0227">DNA damage</keyword>
<dbReference type="GO" id="GO:0006284">
    <property type="term" value="P:base-excision repair"/>
    <property type="evidence" value="ECO:0007669"/>
    <property type="project" value="InterPro"/>
</dbReference>
<dbReference type="GO" id="GO:0003677">
    <property type="term" value="F:DNA binding"/>
    <property type="evidence" value="ECO:0007669"/>
    <property type="project" value="InterPro"/>
</dbReference>
<reference evidence="7" key="1">
    <citation type="submission" date="2016-10" db="EMBL/GenBank/DDBJ databases">
        <authorList>
            <person name="Varghese N."/>
            <person name="Submissions S."/>
        </authorList>
    </citation>
    <scope>NUCLEOTIDE SEQUENCE [LARGE SCALE GENOMIC DNA]</scope>
    <source>
        <strain evidence="7">DSM 1565</strain>
    </source>
</reference>
<dbReference type="PANTHER" id="PTHR10429:SF0">
    <property type="entry name" value="DNA-3-METHYLADENINE GLYCOSYLASE"/>
    <property type="match status" value="1"/>
</dbReference>
<evidence type="ECO:0000256" key="5">
    <source>
        <dbReference type="HAMAP-Rule" id="MF_00527"/>
    </source>
</evidence>
<dbReference type="AlphaFoldDB" id="A0A1I7NJI8"/>
<name>A0A1I7NJI8_9HYPH</name>
<dbReference type="Pfam" id="PF02245">
    <property type="entry name" value="Pur_DNA_glyco"/>
    <property type="match status" value="1"/>
</dbReference>
<dbReference type="InterPro" id="IPR036995">
    <property type="entry name" value="MPG_sf"/>
</dbReference>
<dbReference type="RefSeq" id="WP_177228141.1">
    <property type="nucleotide sequence ID" value="NZ_FPCH01000002.1"/>
</dbReference>
<evidence type="ECO:0000313" key="7">
    <source>
        <dbReference type="Proteomes" id="UP000199423"/>
    </source>
</evidence>
<evidence type="ECO:0000256" key="2">
    <source>
        <dbReference type="ARBA" id="ARBA00022763"/>
    </source>
</evidence>
<dbReference type="InterPro" id="IPR011034">
    <property type="entry name" value="Formyl_transferase-like_C_sf"/>
</dbReference>